<feature type="compositionally biased region" description="Polar residues" evidence="1">
    <location>
        <begin position="19"/>
        <end position="44"/>
    </location>
</feature>
<protein>
    <recommendedName>
        <fullName evidence="3">Type III effector protein</fullName>
    </recommendedName>
</protein>
<sequence length="296" mass="30796">MPPPKISRPVIQPIAVPSSGGNASHGTTPTPSTERTGRARQSQFADLPKLGHPASASGPGHARGLSLKRPVKLAFTERLARRDGGSKAETPDTKSQSAGLPEPNPPLSATGPGHAKGVSLKRPVKLAFTERLARRDGGSKAETPDTKSQSASLPGPTPPVSATGPGHTKGVSLKRPVKLAFTERLARRDGGSKAETPDTKSQSASLPGPTPPVSATGPGHTKGVSLKRPVKLAFTERLAQRDGGGGKGEMSEMKEMMQHQTQMMAMSAQMQNQLNMSQTAAKLSEAGSKAAKELIQ</sequence>
<feature type="region of interest" description="Disordered" evidence="1">
    <location>
        <begin position="277"/>
        <end position="296"/>
    </location>
</feature>
<accession>G2ZXW8</accession>
<evidence type="ECO:0000313" key="2">
    <source>
        <dbReference type="EMBL" id="CCA83881.1"/>
    </source>
</evidence>
<name>G2ZXW8_9RALS</name>
<evidence type="ECO:0000256" key="1">
    <source>
        <dbReference type="SAM" id="MobiDB-lite"/>
    </source>
</evidence>
<feature type="compositionally biased region" description="Basic and acidic residues" evidence="1">
    <location>
        <begin position="184"/>
        <end position="198"/>
    </location>
</feature>
<dbReference type="AlphaFoldDB" id="G2ZXW8"/>
<evidence type="ECO:0008006" key="3">
    <source>
        <dbReference type="Google" id="ProtNLM"/>
    </source>
</evidence>
<feature type="compositionally biased region" description="Basic and acidic residues" evidence="1">
    <location>
        <begin position="131"/>
        <end position="145"/>
    </location>
</feature>
<reference evidence="2" key="1">
    <citation type="journal article" date="2011" name="PLoS ONE">
        <title>Ralstonia syzygii, the Blood Disease Bacterium and some Asian R. solanacearum strains form a single genomic species despite divergent lifestyles.</title>
        <authorList>
            <person name="Remenant B."/>
            <person name="de Cambiaire J.C."/>
            <person name="Cellier G."/>
            <person name="Jacobs J.M."/>
            <person name="Mangenot S."/>
            <person name="Barbe V."/>
            <person name="Lajus A."/>
            <person name="Vallenet D."/>
            <person name="Medigue C."/>
            <person name="Fegan M."/>
            <person name="Allen C."/>
            <person name="Prior P."/>
        </authorList>
    </citation>
    <scope>NUCLEOTIDE SEQUENCE</scope>
    <source>
        <strain evidence="2">R229</strain>
    </source>
</reference>
<reference evidence="2" key="2">
    <citation type="submission" date="2011-04" db="EMBL/GenBank/DDBJ databases">
        <authorList>
            <person name="Genoscope - CEA"/>
        </authorList>
    </citation>
    <scope>NUCLEOTIDE SEQUENCE</scope>
    <source>
        <strain evidence="2">R229</strain>
    </source>
</reference>
<dbReference type="EMBL" id="FR854084">
    <property type="protein sequence ID" value="CCA83881.1"/>
    <property type="molecule type" value="Genomic_DNA"/>
</dbReference>
<feature type="region of interest" description="Disordered" evidence="1">
    <location>
        <begin position="1"/>
        <end position="229"/>
    </location>
</feature>
<organism evidence="2">
    <name type="scientific">blood disease bacterium R229</name>
    <dbReference type="NCBI Taxonomy" id="741978"/>
    <lineage>
        <taxon>Bacteria</taxon>
        <taxon>Pseudomonadati</taxon>
        <taxon>Pseudomonadota</taxon>
        <taxon>Betaproteobacteria</taxon>
        <taxon>Burkholderiales</taxon>
        <taxon>Burkholderiaceae</taxon>
        <taxon>Ralstonia</taxon>
        <taxon>Ralstonia solanacearum species complex</taxon>
    </lineage>
</organism>
<gene>
    <name evidence="2" type="ORF">BDB_mp80072</name>
</gene>
<feature type="compositionally biased region" description="Basic and acidic residues" evidence="1">
    <location>
        <begin position="78"/>
        <end position="92"/>
    </location>
</feature>
<proteinExistence type="predicted"/>